<dbReference type="Pfam" id="PF13191">
    <property type="entry name" value="AAA_16"/>
    <property type="match status" value="1"/>
</dbReference>
<dbReference type="Gene3D" id="1.10.10.10">
    <property type="entry name" value="Winged helix-like DNA-binding domain superfamily/Winged helix DNA-binding domain"/>
    <property type="match status" value="1"/>
</dbReference>
<comment type="similarity">
    <text evidence="1">Belongs to the AfsR/DnrI/RedD regulatory family.</text>
</comment>
<dbReference type="CDD" id="cd00383">
    <property type="entry name" value="trans_reg_C"/>
    <property type="match status" value="1"/>
</dbReference>
<dbReference type="InterPro" id="IPR001867">
    <property type="entry name" value="OmpR/PhoB-type_DNA-bd"/>
</dbReference>
<dbReference type="InterPro" id="IPR027417">
    <property type="entry name" value="P-loop_NTPase"/>
</dbReference>
<keyword evidence="2" id="KW-0805">Transcription regulation</keyword>
<comment type="caution">
    <text evidence="8">The sequence shown here is derived from an EMBL/GenBank/DDBJ whole genome shotgun (WGS) entry which is preliminary data.</text>
</comment>
<dbReference type="InterPro" id="IPR036388">
    <property type="entry name" value="WH-like_DNA-bd_sf"/>
</dbReference>
<dbReference type="InterPro" id="IPR051677">
    <property type="entry name" value="AfsR-DnrI-RedD_regulator"/>
</dbReference>
<evidence type="ECO:0000313" key="9">
    <source>
        <dbReference type="Proteomes" id="UP000800981"/>
    </source>
</evidence>
<keyword evidence="9" id="KW-1185">Reference proteome</keyword>
<evidence type="ECO:0000256" key="1">
    <source>
        <dbReference type="ARBA" id="ARBA00005820"/>
    </source>
</evidence>
<dbReference type="PANTHER" id="PTHR35807">
    <property type="entry name" value="TRANSCRIPTIONAL REGULATOR REDD-RELATED"/>
    <property type="match status" value="1"/>
</dbReference>
<feature type="region of interest" description="Disordered" evidence="6">
    <location>
        <begin position="243"/>
        <end position="266"/>
    </location>
</feature>
<dbReference type="CDD" id="cd15831">
    <property type="entry name" value="BTAD"/>
    <property type="match status" value="1"/>
</dbReference>
<dbReference type="SUPFAM" id="SSF46894">
    <property type="entry name" value="C-terminal effector domain of the bipartite response regulators"/>
    <property type="match status" value="1"/>
</dbReference>
<evidence type="ECO:0000313" key="8">
    <source>
        <dbReference type="EMBL" id="NHC13316.1"/>
    </source>
</evidence>
<keyword evidence="3 5" id="KW-0238">DNA-binding</keyword>
<dbReference type="Pfam" id="PF03704">
    <property type="entry name" value="BTAD"/>
    <property type="match status" value="1"/>
</dbReference>
<dbReference type="InterPro" id="IPR016032">
    <property type="entry name" value="Sig_transdc_resp-reg_C-effctor"/>
</dbReference>
<dbReference type="SUPFAM" id="SSF48452">
    <property type="entry name" value="TPR-like"/>
    <property type="match status" value="1"/>
</dbReference>
<evidence type="ECO:0000256" key="4">
    <source>
        <dbReference type="ARBA" id="ARBA00023163"/>
    </source>
</evidence>
<evidence type="ECO:0000259" key="7">
    <source>
        <dbReference type="PROSITE" id="PS51755"/>
    </source>
</evidence>
<dbReference type="InterPro" id="IPR011990">
    <property type="entry name" value="TPR-like_helical_dom_sf"/>
</dbReference>
<evidence type="ECO:0000256" key="5">
    <source>
        <dbReference type="PROSITE-ProRule" id="PRU01091"/>
    </source>
</evidence>
<dbReference type="Pfam" id="PF00486">
    <property type="entry name" value="Trans_reg_C"/>
    <property type="match status" value="1"/>
</dbReference>
<dbReference type="InterPro" id="IPR005158">
    <property type="entry name" value="BTAD"/>
</dbReference>
<dbReference type="InterPro" id="IPR041664">
    <property type="entry name" value="AAA_16"/>
</dbReference>
<dbReference type="SUPFAM" id="SSF52540">
    <property type="entry name" value="P-loop containing nucleoside triphosphate hydrolases"/>
    <property type="match status" value="1"/>
</dbReference>
<accession>A0ABX0GR36</accession>
<name>A0ABX0GR36_9ACTN</name>
<dbReference type="PANTHER" id="PTHR35807:SF1">
    <property type="entry name" value="TRANSCRIPTIONAL REGULATOR REDD"/>
    <property type="match status" value="1"/>
</dbReference>
<gene>
    <name evidence="8" type="ORF">G9H71_05920</name>
</gene>
<evidence type="ECO:0000256" key="6">
    <source>
        <dbReference type="SAM" id="MobiDB-lite"/>
    </source>
</evidence>
<feature type="domain" description="OmpR/PhoB-type" evidence="7">
    <location>
        <begin position="1"/>
        <end position="85"/>
    </location>
</feature>
<organism evidence="8 9">
    <name type="scientific">Motilibacter deserti</name>
    <dbReference type="NCBI Taxonomy" id="2714956"/>
    <lineage>
        <taxon>Bacteria</taxon>
        <taxon>Bacillati</taxon>
        <taxon>Actinomycetota</taxon>
        <taxon>Actinomycetes</taxon>
        <taxon>Motilibacterales</taxon>
        <taxon>Motilibacteraceae</taxon>
        <taxon>Motilibacter</taxon>
    </lineage>
</organism>
<evidence type="ECO:0000256" key="2">
    <source>
        <dbReference type="ARBA" id="ARBA00023015"/>
    </source>
</evidence>
<proteinExistence type="inferred from homology"/>
<dbReference type="SMART" id="SM00862">
    <property type="entry name" value="Trans_reg_C"/>
    <property type="match status" value="1"/>
</dbReference>
<evidence type="ECO:0000256" key="3">
    <source>
        <dbReference type="ARBA" id="ARBA00023125"/>
    </source>
</evidence>
<sequence>MRGRPQQVDLGAPAQRAVLAALLVDPGRVVSLDALADRLWDDDPPATAVRSLHAHVSRLRRALEPDGRGDWGVLVTRAPGYVLDVPPESVDSVRFAALVRSARDQAARGETAAGRVALTEALALWRGPAYGDVAPAFARAEAARLEELRQGAVELACELDLRLGRHAELAERLPALVRAEPLREGLRAALMVALYRSGRQADALQVYAEGREALADELGVDPGRTLARVHEQVLRQDPELDLPASAAPAAPTAPAPSVRSAGAEPAAAAPTAPAAAAAPSRGMLVGRGEELSAITTALAEATAGSPRTVALVGEAGIGKTRLAEEAAAMGAAAGAVVAWGRCWEHEGAPALWPWVQALQGVAEAVGPDAARAALEGRAADVAQVVPELRALAAAPAAAAPSPDVARVRVYDAVTAFLTALGRDRPLLVVLEDLHWGDAGSRQLVEYLAANLRDTRVAVLVTVRLPNDAQDPLSSGMLAELARRPGTVRLDLEGLGASDVEEYVSAAAGTAVAPGVAAAIRGRTDGNPFYIAELVRALAADGSLDSPGATGVPGTVRDVVTSRLRALAAEDVELLRAVAVAGRAFDLALLQEVTGLSDEDLDDRLDRATAAGIFVPEPDVPGRYRFAHALVQETLLEQTGPARRARLHARAGAALERRHADDLAGHAEELAHHFLAAGSAAAAGPAVRYSLLAAESARSRWAYEDAERHLRAAITAAQLLPAGERTQQELAARVALGSLLTLMLGYNAPEVGVQRRRALQLAREGGSHGELLSALWGTWGHALVGADLAAADRLADEMGEAGGATGDVMLLLAAHHARGQVRWHQGRLAEADDELLVAMPLADGARDEIPLELFLQHPVAVLRGWRSIVLAMMGRVEESHSVAQAAADRVDEAADPYTAAYIKVLESWRHVWLDEPEQARAHSEHGLGIAQRHGFAQLQAFSLPPHGWGIARADGRLDEGIAEVTAALTAFGQLGRHMFAHLMLGVLADLQLLCGAPAQARATLDRAFGESESTGERFFLAELHRLRAAALQAEGAPAREVSGALQEAVAVAREQGAALFEARARALLPMSVVVSSA</sequence>
<dbReference type="Proteomes" id="UP000800981">
    <property type="component" value="Unassembled WGS sequence"/>
</dbReference>
<keyword evidence="4" id="KW-0804">Transcription</keyword>
<dbReference type="SMART" id="SM01043">
    <property type="entry name" value="BTAD"/>
    <property type="match status" value="1"/>
</dbReference>
<dbReference type="Gene3D" id="3.40.50.300">
    <property type="entry name" value="P-loop containing nucleotide triphosphate hydrolases"/>
    <property type="match status" value="1"/>
</dbReference>
<dbReference type="EMBL" id="JAANNP010000002">
    <property type="protein sequence ID" value="NHC13316.1"/>
    <property type="molecule type" value="Genomic_DNA"/>
</dbReference>
<protein>
    <submittedName>
        <fullName evidence="8">AAA family ATPase</fullName>
    </submittedName>
</protein>
<dbReference type="RefSeq" id="WP_166279543.1">
    <property type="nucleotide sequence ID" value="NZ_JAANNP010000002.1"/>
</dbReference>
<feature type="DNA-binding region" description="OmpR/PhoB-type" evidence="5">
    <location>
        <begin position="1"/>
        <end position="85"/>
    </location>
</feature>
<dbReference type="Gene3D" id="1.25.40.10">
    <property type="entry name" value="Tetratricopeptide repeat domain"/>
    <property type="match status" value="1"/>
</dbReference>
<dbReference type="PROSITE" id="PS51755">
    <property type="entry name" value="OMPR_PHOB"/>
    <property type="match status" value="1"/>
</dbReference>
<reference evidence="8 9" key="1">
    <citation type="submission" date="2020-03" db="EMBL/GenBank/DDBJ databases">
        <title>Two novel Motilibacter sp.</title>
        <authorList>
            <person name="Liu S."/>
        </authorList>
    </citation>
    <scope>NUCLEOTIDE SEQUENCE [LARGE SCALE GENOMIC DNA]</scope>
    <source>
        <strain evidence="8 9">E257</strain>
    </source>
</reference>